<dbReference type="EMBL" id="JAPEIS010000011">
    <property type="protein sequence ID" value="KAJ8061629.1"/>
    <property type="molecule type" value="Genomic_DNA"/>
</dbReference>
<proteinExistence type="predicted"/>
<reference evidence="1" key="1">
    <citation type="submission" date="2022-11" db="EMBL/GenBank/DDBJ databases">
        <title>Genome Resource of Sclerotinia nivalis Strain SnTB1, a Plant Pathogen Isolated from American Ginseng.</title>
        <authorList>
            <person name="Fan S."/>
        </authorList>
    </citation>
    <scope>NUCLEOTIDE SEQUENCE</scope>
    <source>
        <strain evidence="1">SnTB1</strain>
    </source>
</reference>
<evidence type="ECO:0000313" key="2">
    <source>
        <dbReference type="Proteomes" id="UP001152300"/>
    </source>
</evidence>
<dbReference type="OrthoDB" id="3562024at2759"/>
<evidence type="ECO:0000313" key="1">
    <source>
        <dbReference type="EMBL" id="KAJ8061629.1"/>
    </source>
</evidence>
<dbReference type="PANTHER" id="PTHR38794:SF3">
    <property type="entry name" value="INTEGRAL MEMBRANE PROTEIN"/>
    <property type="match status" value="1"/>
</dbReference>
<dbReference type="PANTHER" id="PTHR38794">
    <property type="entry name" value="INTEGRAL MEMBRANE PROTEIN"/>
    <property type="match status" value="1"/>
</dbReference>
<name>A0A9X0AFX7_9HELO</name>
<dbReference type="AlphaFoldDB" id="A0A9X0AFX7"/>
<dbReference type="Proteomes" id="UP001152300">
    <property type="component" value="Unassembled WGS sequence"/>
</dbReference>
<protein>
    <submittedName>
        <fullName evidence="1">Uncharacterized protein</fullName>
    </submittedName>
</protein>
<comment type="caution">
    <text evidence="1">The sequence shown here is derived from an EMBL/GenBank/DDBJ whole genome shotgun (WGS) entry which is preliminary data.</text>
</comment>
<keyword evidence="2" id="KW-1185">Reference proteome</keyword>
<sequence length="244" mass="27351">MMFLHGNRRVRHSVRILDHDSDFRNAFERCIDDYPILHSTCPSSAEVRHTLLLRNSNPVSLFPQNNTAHAKTSLTDFKIVGALIGETVLLHRAEHSQDLIINAWTSTIASQVVLSLSFIVPCLPYLKPSLESLDSGILENEFYEESHRIGQLTTRSKTNATGDSSFTLQRLGGRNKLSTKISSRSYNVTSGKERLPSDDVTIAYKGIKRSNMSVGSNASQSKMIKVRTSLDWEVEREHGHEGIE</sequence>
<accession>A0A9X0AFX7</accession>
<organism evidence="1 2">
    <name type="scientific">Sclerotinia nivalis</name>
    <dbReference type="NCBI Taxonomy" id="352851"/>
    <lineage>
        <taxon>Eukaryota</taxon>
        <taxon>Fungi</taxon>
        <taxon>Dikarya</taxon>
        <taxon>Ascomycota</taxon>
        <taxon>Pezizomycotina</taxon>
        <taxon>Leotiomycetes</taxon>
        <taxon>Helotiales</taxon>
        <taxon>Sclerotiniaceae</taxon>
        <taxon>Sclerotinia</taxon>
    </lineage>
</organism>
<gene>
    <name evidence="1" type="ORF">OCU04_009436</name>
</gene>